<proteinExistence type="predicted"/>
<keyword evidence="10" id="KW-1185">Reference proteome</keyword>
<dbReference type="RefSeq" id="XP_014153056.1">
    <property type="nucleotide sequence ID" value="XM_014297581.1"/>
</dbReference>
<dbReference type="eggNOG" id="KOG1131">
    <property type="taxonomic scope" value="Eukaryota"/>
</dbReference>
<evidence type="ECO:0000256" key="2">
    <source>
        <dbReference type="ARBA" id="ARBA00022485"/>
    </source>
</evidence>
<organism evidence="9 10">
    <name type="scientific">Sphaeroforma arctica JP610</name>
    <dbReference type="NCBI Taxonomy" id="667725"/>
    <lineage>
        <taxon>Eukaryota</taxon>
        <taxon>Ichthyosporea</taxon>
        <taxon>Ichthyophonida</taxon>
        <taxon>Sphaeroforma</taxon>
    </lineage>
</organism>
<evidence type="ECO:0000256" key="6">
    <source>
        <dbReference type="ARBA" id="ARBA00044969"/>
    </source>
</evidence>
<dbReference type="GO" id="GO:0043139">
    <property type="term" value="F:5'-3' DNA helicase activity"/>
    <property type="evidence" value="ECO:0007669"/>
    <property type="project" value="UniProtKB-EC"/>
</dbReference>
<dbReference type="STRING" id="667725.A0A0L0FR43"/>
<evidence type="ECO:0000256" key="4">
    <source>
        <dbReference type="ARBA" id="ARBA00023125"/>
    </source>
</evidence>
<keyword evidence="2" id="KW-0408">Iron</keyword>
<evidence type="ECO:0000256" key="3">
    <source>
        <dbReference type="ARBA" id="ARBA00022763"/>
    </source>
</evidence>
<feature type="domain" description="Helical and beta-bridge" evidence="8">
    <location>
        <begin position="3"/>
        <end position="62"/>
    </location>
</feature>
<accession>A0A0L0FR43</accession>
<feature type="non-terminal residue" evidence="9">
    <location>
        <position position="1"/>
    </location>
</feature>
<keyword evidence="2" id="KW-0004">4Fe-4S</keyword>
<evidence type="ECO:0000256" key="7">
    <source>
        <dbReference type="ARBA" id="ARBA00048954"/>
    </source>
</evidence>
<dbReference type="AlphaFoldDB" id="A0A0L0FR43"/>
<keyword evidence="2" id="KW-0411">Iron-sulfur</keyword>
<comment type="catalytic activity">
    <reaction evidence="7">
        <text>ATP + H2O = ADP + phosphate + H(+)</text>
        <dbReference type="Rhea" id="RHEA:13065"/>
        <dbReference type="ChEBI" id="CHEBI:15377"/>
        <dbReference type="ChEBI" id="CHEBI:15378"/>
        <dbReference type="ChEBI" id="CHEBI:30616"/>
        <dbReference type="ChEBI" id="CHEBI:43474"/>
        <dbReference type="ChEBI" id="CHEBI:456216"/>
        <dbReference type="EC" id="5.6.2.3"/>
    </reaction>
</comment>
<evidence type="ECO:0000259" key="8">
    <source>
        <dbReference type="Pfam" id="PF06777"/>
    </source>
</evidence>
<evidence type="ECO:0000313" key="10">
    <source>
        <dbReference type="Proteomes" id="UP000054560"/>
    </source>
</evidence>
<keyword evidence="3" id="KW-0227">DNA damage</keyword>
<dbReference type="EMBL" id="KQ242354">
    <property type="protein sequence ID" value="KNC79154.1"/>
    <property type="molecule type" value="Genomic_DNA"/>
</dbReference>
<dbReference type="EC" id="5.6.2.3" evidence="6"/>
<dbReference type="GO" id="GO:0051539">
    <property type="term" value="F:4 iron, 4 sulfur cluster binding"/>
    <property type="evidence" value="ECO:0007669"/>
    <property type="project" value="UniProtKB-KW"/>
</dbReference>
<evidence type="ECO:0000313" key="9">
    <source>
        <dbReference type="EMBL" id="KNC79154.1"/>
    </source>
</evidence>
<keyword evidence="5" id="KW-0234">DNA repair</keyword>
<comment type="cofactor">
    <cofactor evidence="1">
        <name>[4Fe-4S] cluster</name>
        <dbReference type="ChEBI" id="CHEBI:49883"/>
    </cofactor>
</comment>
<reference evidence="9 10" key="1">
    <citation type="submission" date="2011-02" db="EMBL/GenBank/DDBJ databases">
        <title>The Genome Sequence of Sphaeroforma arctica JP610.</title>
        <authorList>
            <consortium name="The Broad Institute Genome Sequencing Platform"/>
            <person name="Russ C."/>
            <person name="Cuomo C."/>
            <person name="Young S.K."/>
            <person name="Zeng Q."/>
            <person name="Gargeya S."/>
            <person name="Alvarado L."/>
            <person name="Berlin A."/>
            <person name="Chapman S.B."/>
            <person name="Chen Z."/>
            <person name="Freedman E."/>
            <person name="Gellesch M."/>
            <person name="Goldberg J."/>
            <person name="Griggs A."/>
            <person name="Gujja S."/>
            <person name="Heilman E."/>
            <person name="Heiman D."/>
            <person name="Howarth C."/>
            <person name="Mehta T."/>
            <person name="Neiman D."/>
            <person name="Pearson M."/>
            <person name="Roberts A."/>
            <person name="Saif S."/>
            <person name="Shea T."/>
            <person name="Shenoy N."/>
            <person name="Sisk P."/>
            <person name="Stolte C."/>
            <person name="Sykes S."/>
            <person name="White J."/>
            <person name="Yandava C."/>
            <person name="Burger G."/>
            <person name="Gray M.W."/>
            <person name="Holland P.W.H."/>
            <person name="King N."/>
            <person name="Lang F.B.F."/>
            <person name="Roger A.J."/>
            <person name="Ruiz-Trillo I."/>
            <person name="Haas B."/>
            <person name="Nusbaum C."/>
            <person name="Birren B."/>
        </authorList>
    </citation>
    <scope>NUCLEOTIDE SEQUENCE [LARGE SCALE GENOMIC DNA]</scope>
    <source>
        <strain evidence="9 10">JP610</strain>
    </source>
</reference>
<dbReference type="GO" id="GO:0003677">
    <property type="term" value="F:DNA binding"/>
    <property type="evidence" value="ECO:0007669"/>
    <property type="project" value="UniProtKB-KW"/>
</dbReference>
<dbReference type="Pfam" id="PF06777">
    <property type="entry name" value="HBB"/>
    <property type="match status" value="1"/>
</dbReference>
<dbReference type="GO" id="GO:0006281">
    <property type="term" value="P:DNA repair"/>
    <property type="evidence" value="ECO:0007669"/>
    <property type="project" value="UniProtKB-KW"/>
</dbReference>
<evidence type="ECO:0000256" key="5">
    <source>
        <dbReference type="ARBA" id="ARBA00023204"/>
    </source>
</evidence>
<evidence type="ECO:0000256" key="1">
    <source>
        <dbReference type="ARBA" id="ARBA00001966"/>
    </source>
</evidence>
<keyword evidence="2" id="KW-0479">Metal-binding</keyword>
<dbReference type="Proteomes" id="UP000054560">
    <property type="component" value="Unassembled WGS sequence"/>
</dbReference>
<gene>
    <name evidence="9" type="ORF">SARC_08434</name>
</gene>
<dbReference type="OrthoDB" id="272481at2759"/>
<protein>
    <recommendedName>
        <fullName evidence="6">DNA 5'-3' helicase</fullName>
        <ecNumber evidence="6">5.6.2.3</ecNumber>
    </recommendedName>
</protein>
<name>A0A0L0FR43_9EUKA</name>
<sequence>VVSQRLRAEYDNLVQGLRDRNQERVQDVVMANPVLPDAMLEEAIPGNIRKAEHFIGFVKRVDDVM</sequence>
<keyword evidence="4" id="KW-0238">DNA-binding</keyword>
<dbReference type="InterPro" id="IPR010643">
    <property type="entry name" value="HBB"/>
</dbReference>
<dbReference type="GeneID" id="25908938"/>